<proteinExistence type="predicted"/>
<dbReference type="AlphaFoldDB" id="A0ABD1P6B9"/>
<protein>
    <submittedName>
        <fullName evidence="1">Uncharacterized protein</fullName>
    </submittedName>
</protein>
<comment type="caution">
    <text evidence="1">The sequence shown here is derived from an EMBL/GenBank/DDBJ whole genome shotgun (WGS) entry which is preliminary data.</text>
</comment>
<accession>A0ABD1P6B9</accession>
<evidence type="ECO:0000313" key="1">
    <source>
        <dbReference type="EMBL" id="KAL2458888.1"/>
    </source>
</evidence>
<keyword evidence="2" id="KW-1185">Reference proteome</keyword>
<dbReference type="EMBL" id="JBFOLJ010000026">
    <property type="protein sequence ID" value="KAL2458888.1"/>
    <property type="molecule type" value="Genomic_DNA"/>
</dbReference>
<evidence type="ECO:0000313" key="2">
    <source>
        <dbReference type="Proteomes" id="UP001604277"/>
    </source>
</evidence>
<gene>
    <name evidence="1" type="ORF">Fot_55451</name>
</gene>
<name>A0ABD1P6B9_9LAMI</name>
<dbReference type="Proteomes" id="UP001604277">
    <property type="component" value="Unassembled WGS sequence"/>
</dbReference>
<sequence>MAACSQWRSKHQSPSQALIQLKIHPQELRENHRNWKGKSHHQIPHEIQFQNPQVGFLIPQLAASPTGLVPVTALTPPSPPSPSRAAPPCPTYWIPHPKSLKFTTSLKFVRPLTIFLPNTTLPPHSPPNHDGPFSMAMTSSIPSVSSALSKLFGWWSILNGKDIIIVPVGGGADEEACPILYVWTNLPF</sequence>
<reference evidence="2" key="1">
    <citation type="submission" date="2024-07" db="EMBL/GenBank/DDBJ databases">
        <title>Two chromosome-level genome assemblies of Korean endemic species Abeliophyllum distichum and Forsythia ovata (Oleaceae).</title>
        <authorList>
            <person name="Jang H."/>
        </authorList>
    </citation>
    <scope>NUCLEOTIDE SEQUENCE [LARGE SCALE GENOMIC DNA]</scope>
</reference>
<organism evidence="1 2">
    <name type="scientific">Forsythia ovata</name>
    <dbReference type="NCBI Taxonomy" id="205694"/>
    <lineage>
        <taxon>Eukaryota</taxon>
        <taxon>Viridiplantae</taxon>
        <taxon>Streptophyta</taxon>
        <taxon>Embryophyta</taxon>
        <taxon>Tracheophyta</taxon>
        <taxon>Spermatophyta</taxon>
        <taxon>Magnoliopsida</taxon>
        <taxon>eudicotyledons</taxon>
        <taxon>Gunneridae</taxon>
        <taxon>Pentapetalae</taxon>
        <taxon>asterids</taxon>
        <taxon>lamiids</taxon>
        <taxon>Lamiales</taxon>
        <taxon>Oleaceae</taxon>
        <taxon>Forsythieae</taxon>
        <taxon>Forsythia</taxon>
    </lineage>
</organism>